<evidence type="ECO:0000256" key="1">
    <source>
        <dbReference type="PIRSR" id="PIRSR001221-1"/>
    </source>
</evidence>
<feature type="active site" description="Charge relay system" evidence="1">
    <location>
        <position position="234"/>
    </location>
</feature>
<evidence type="ECO:0000313" key="3">
    <source>
        <dbReference type="EMBL" id="CAL5138211.1"/>
    </source>
</evidence>
<evidence type="ECO:0000313" key="4">
    <source>
        <dbReference type="Proteomes" id="UP001497525"/>
    </source>
</evidence>
<protein>
    <recommendedName>
        <fullName evidence="2">Amidase domain-containing protein</fullName>
    </recommendedName>
</protein>
<dbReference type="PANTHER" id="PTHR45847:SF6">
    <property type="entry name" value="FATTY ACID AMIDE HYDROLASE"/>
    <property type="match status" value="1"/>
</dbReference>
<feature type="active site" description="Acyl-ester intermediate" evidence="1">
    <location>
        <position position="258"/>
    </location>
</feature>
<dbReference type="Gene3D" id="3.90.1300.10">
    <property type="entry name" value="Amidase signature (AS) domain"/>
    <property type="match status" value="1"/>
</dbReference>
<dbReference type="EMBL" id="CAXLJL010000489">
    <property type="protein sequence ID" value="CAL5138211.1"/>
    <property type="molecule type" value="Genomic_DNA"/>
</dbReference>
<feature type="domain" description="Amidase" evidence="2">
    <location>
        <begin position="106"/>
        <end position="590"/>
    </location>
</feature>
<evidence type="ECO:0000259" key="2">
    <source>
        <dbReference type="Pfam" id="PF01425"/>
    </source>
</evidence>
<proteinExistence type="predicted"/>
<feature type="active site" description="Charge relay system" evidence="1">
    <location>
        <position position="159"/>
    </location>
</feature>
<dbReference type="GO" id="GO:0004040">
    <property type="term" value="F:amidase activity"/>
    <property type="evidence" value="ECO:0007669"/>
    <property type="project" value="TreeGrafter"/>
</dbReference>
<dbReference type="Pfam" id="PF01425">
    <property type="entry name" value="Amidase"/>
    <property type="match status" value="1"/>
</dbReference>
<dbReference type="PIRSF" id="PIRSF001221">
    <property type="entry name" value="Amidase_fungi"/>
    <property type="match status" value="1"/>
</dbReference>
<dbReference type="PANTHER" id="PTHR45847">
    <property type="entry name" value="FATTY ACID AMIDE HYDROLASE"/>
    <property type="match status" value="1"/>
</dbReference>
<accession>A0AAV2TNZ2</accession>
<dbReference type="InterPro" id="IPR052096">
    <property type="entry name" value="Endocannabinoid_amidase"/>
</dbReference>
<comment type="caution">
    <text evidence="3">The sequence shown here is derived from an EMBL/GenBank/DDBJ whole genome shotgun (WGS) entry which is preliminary data.</text>
</comment>
<dbReference type="Proteomes" id="UP001497525">
    <property type="component" value="Unassembled WGS sequence"/>
</dbReference>
<dbReference type="SUPFAM" id="SSF75304">
    <property type="entry name" value="Amidase signature (AS) enzymes"/>
    <property type="match status" value="1"/>
</dbReference>
<gene>
    <name evidence="3" type="ORF">CDAUBV1_LOCUS12821</name>
</gene>
<organism evidence="3 4">
    <name type="scientific">Calicophoron daubneyi</name>
    <name type="common">Rumen fluke</name>
    <name type="synonym">Paramphistomum daubneyi</name>
    <dbReference type="NCBI Taxonomy" id="300641"/>
    <lineage>
        <taxon>Eukaryota</taxon>
        <taxon>Metazoa</taxon>
        <taxon>Spiralia</taxon>
        <taxon>Lophotrochozoa</taxon>
        <taxon>Platyhelminthes</taxon>
        <taxon>Trematoda</taxon>
        <taxon>Digenea</taxon>
        <taxon>Plagiorchiida</taxon>
        <taxon>Pronocephalata</taxon>
        <taxon>Paramphistomoidea</taxon>
        <taxon>Paramphistomidae</taxon>
        <taxon>Calicophoron</taxon>
    </lineage>
</organism>
<sequence length="600" mass="65274">MIILEAVESYWAQITRLIGGYPKKRLLIPLAVGILLIRIGRGYCARTYLLNKLRWKKQQLAAAIEAVRHDVQTSPINPSIVAELTKLTLADLRQRLEDGRLTSTQLLHAYQTKALQIFDRGNSGICEFVGGAQLWAIARDHSKPNSVHSPLYGIPVSVKESLCVAGYDSTFGLVKRSNRPVMRDCVMVRVLKDVGAIPFVLTSTTLTGRSMEGINSIFGDVTNPYNRSRMTGGSSCGECALLAQGGSPVGLASDTAGSIRIPAAFCGLTSLKPTLNRLSSKGMTNMGENSILGIATVPGPIGRRVSDVVDCMRSVLSSALFAADPCVPPLFFDEAAYSEKKSLCIGYYDTFADPGMVQAVPAVRDAVTQAVSLLERGGHRMVKFQPPNQLKAARLLVQILFGDGGHDLKSMLAHEPTRDSQTQLLMYALSLPQWLKVTGDMLLALIGARPAAVVHALGGARTAQGAIDMLRALENYRTEFTEAWNKLGPLDALICPVFPYPAPPSSTRPIFISCAMLYPGLYNLVNYPAGTVPMGTVSQEQVEQTIKNCKAGWFEEHWLDCQIAKFQADSEGLPLSIQVVGKPYCEETVLRIMRELESSQ</sequence>
<reference evidence="3" key="1">
    <citation type="submission" date="2024-06" db="EMBL/GenBank/DDBJ databases">
        <authorList>
            <person name="Liu X."/>
            <person name="Lenzi L."/>
            <person name="Haldenby T S."/>
            <person name="Uol C."/>
        </authorList>
    </citation>
    <scope>NUCLEOTIDE SEQUENCE</scope>
</reference>
<dbReference type="GO" id="GO:0017064">
    <property type="term" value="F:fatty acid amide hydrolase activity"/>
    <property type="evidence" value="ECO:0007669"/>
    <property type="project" value="TreeGrafter"/>
</dbReference>
<name>A0AAV2TNZ2_CALDB</name>
<dbReference type="GO" id="GO:0009062">
    <property type="term" value="P:fatty acid catabolic process"/>
    <property type="evidence" value="ECO:0007669"/>
    <property type="project" value="TreeGrafter"/>
</dbReference>
<dbReference type="AlphaFoldDB" id="A0AAV2TNZ2"/>
<dbReference type="InterPro" id="IPR036928">
    <property type="entry name" value="AS_sf"/>
</dbReference>
<dbReference type="InterPro" id="IPR023631">
    <property type="entry name" value="Amidase_dom"/>
</dbReference>